<gene>
    <name evidence="2" type="ORF">glysoja_024079</name>
</gene>
<dbReference type="Proteomes" id="UP000053555">
    <property type="component" value="Unassembled WGS sequence"/>
</dbReference>
<reference evidence="2" key="1">
    <citation type="submission" date="2014-07" db="EMBL/GenBank/DDBJ databases">
        <title>Identification of a novel salt tolerance gene in wild soybean by whole-genome sequencing.</title>
        <authorList>
            <person name="Lam H.-M."/>
            <person name="Qi X."/>
            <person name="Li M.-W."/>
            <person name="Liu X."/>
            <person name="Xie M."/>
            <person name="Ni M."/>
            <person name="Xu X."/>
        </authorList>
    </citation>
    <scope>NUCLEOTIDE SEQUENCE [LARGE SCALE GENOMIC DNA]</scope>
    <source>
        <tissue evidence="2">Root</tissue>
    </source>
</reference>
<organism evidence="2">
    <name type="scientific">Glycine soja</name>
    <name type="common">Wild soybean</name>
    <dbReference type="NCBI Taxonomy" id="3848"/>
    <lineage>
        <taxon>Eukaryota</taxon>
        <taxon>Viridiplantae</taxon>
        <taxon>Streptophyta</taxon>
        <taxon>Embryophyta</taxon>
        <taxon>Tracheophyta</taxon>
        <taxon>Spermatophyta</taxon>
        <taxon>Magnoliopsida</taxon>
        <taxon>eudicotyledons</taxon>
        <taxon>Gunneridae</taxon>
        <taxon>Pentapetalae</taxon>
        <taxon>rosids</taxon>
        <taxon>fabids</taxon>
        <taxon>Fabales</taxon>
        <taxon>Fabaceae</taxon>
        <taxon>Papilionoideae</taxon>
        <taxon>50 kb inversion clade</taxon>
        <taxon>NPAAA clade</taxon>
        <taxon>indigoferoid/millettioid clade</taxon>
        <taxon>Phaseoleae</taxon>
        <taxon>Glycine</taxon>
        <taxon>Glycine subgen. Soja</taxon>
    </lineage>
</organism>
<proteinExistence type="predicted"/>
<sequence>MEGKARGCSSSEDSDDEVYLQNASDEDELGSSSGSMPKLQFRNMKSKGCWNEEMGMGEVIEKNGKMWIKTSHKPVALEVTEESKQLEDTNFKSELYINKLWVLLTSALRALVKKLKRESIYVEIIGEHKKSHRQHDFVHSNKSISHFSFLTNAFRALVSICHKLFGKLQINDLRPDFDVYLPNSRFRKSSPGDPSFLLYLSRGHPSRAEIEALERQCGGIPLKICLATEGRVSFFSFDKVELPVLP</sequence>
<dbReference type="PANTHER" id="PTHR21027:SF1">
    <property type="entry name" value="TRNA-SPLICING ENDONUCLEASE SUBUNIT SEN54"/>
    <property type="match status" value="1"/>
</dbReference>
<dbReference type="EMBL" id="KN661445">
    <property type="protein sequence ID" value="KHN14959.1"/>
    <property type="molecule type" value="Genomic_DNA"/>
</dbReference>
<feature type="compositionally biased region" description="Acidic residues" evidence="1">
    <location>
        <begin position="12"/>
        <end position="29"/>
    </location>
</feature>
<accession>A0A0B2Q4M0</accession>
<feature type="region of interest" description="Disordered" evidence="1">
    <location>
        <begin position="1"/>
        <end position="39"/>
    </location>
</feature>
<dbReference type="AlphaFoldDB" id="A0A0B2Q4M0"/>
<protein>
    <submittedName>
        <fullName evidence="2">Uncharacterized protein</fullName>
    </submittedName>
</protein>
<name>A0A0B2Q4M0_GLYSO</name>
<dbReference type="GO" id="GO:0000379">
    <property type="term" value="P:tRNA-type intron splice site recognition and cleavage"/>
    <property type="evidence" value="ECO:0007669"/>
    <property type="project" value="TreeGrafter"/>
</dbReference>
<dbReference type="PANTHER" id="PTHR21027">
    <property type="entry name" value="TRNA-SPLICING ENDONUCLEASE SUBUNIT SEN54"/>
    <property type="match status" value="1"/>
</dbReference>
<evidence type="ECO:0000313" key="2">
    <source>
        <dbReference type="EMBL" id="KHN14959.1"/>
    </source>
</evidence>
<evidence type="ECO:0000256" key="1">
    <source>
        <dbReference type="SAM" id="MobiDB-lite"/>
    </source>
</evidence>
<dbReference type="GO" id="GO:0000214">
    <property type="term" value="C:tRNA-intron endonuclease complex"/>
    <property type="evidence" value="ECO:0007669"/>
    <property type="project" value="TreeGrafter"/>
</dbReference>
<dbReference type="InterPro" id="IPR024337">
    <property type="entry name" value="tRNA_splic_suSen54"/>
</dbReference>